<evidence type="ECO:0000313" key="2">
    <source>
        <dbReference type="EMBL" id="CAL8105566.1"/>
    </source>
</evidence>
<feature type="compositionally biased region" description="Gly residues" evidence="1">
    <location>
        <begin position="526"/>
        <end position="535"/>
    </location>
</feature>
<organism evidence="2 3">
    <name type="scientific">Orchesella dallaii</name>
    <dbReference type="NCBI Taxonomy" id="48710"/>
    <lineage>
        <taxon>Eukaryota</taxon>
        <taxon>Metazoa</taxon>
        <taxon>Ecdysozoa</taxon>
        <taxon>Arthropoda</taxon>
        <taxon>Hexapoda</taxon>
        <taxon>Collembola</taxon>
        <taxon>Entomobryomorpha</taxon>
        <taxon>Entomobryoidea</taxon>
        <taxon>Orchesellidae</taxon>
        <taxon>Orchesellinae</taxon>
        <taxon>Orchesella</taxon>
    </lineage>
</organism>
<feature type="compositionally biased region" description="Basic and acidic residues" evidence="1">
    <location>
        <begin position="431"/>
        <end position="462"/>
    </location>
</feature>
<feature type="compositionally biased region" description="Polar residues" evidence="1">
    <location>
        <begin position="37"/>
        <end position="65"/>
    </location>
</feature>
<dbReference type="EMBL" id="CAXLJM020000036">
    <property type="protein sequence ID" value="CAL8105566.1"/>
    <property type="molecule type" value="Genomic_DNA"/>
</dbReference>
<feature type="compositionally biased region" description="Polar residues" evidence="1">
    <location>
        <begin position="505"/>
        <end position="521"/>
    </location>
</feature>
<feature type="region of interest" description="Disordered" evidence="1">
    <location>
        <begin position="1"/>
        <end position="130"/>
    </location>
</feature>
<comment type="caution">
    <text evidence="2">The sequence shown here is derived from an EMBL/GenBank/DDBJ whole genome shotgun (WGS) entry which is preliminary data.</text>
</comment>
<accession>A0ABP1QKE5</accession>
<evidence type="ECO:0008006" key="4">
    <source>
        <dbReference type="Google" id="ProtNLM"/>
    </source>
</evidence>
<dbReference type="Proteomes" id="UP001642540">
    <property type="component" value="Unassembled WGS sequence"/>
</dbReference>
<name>A0ABP1QKE5_9HEXA</name>
<protein>
    <recommendedName>
        <fullName evidence="4">Retrotransposon gag domain-containing protein</fullName>
    </recommendedName>
</protein>
<proteinExistence type="predicted"/>
<evidence type="ECO:0000313" key="3">
    <source>
        <dbReference type="Proteomes" id="UP001642540"/>
    </source>
</evidence>
<gene>
    <name evidence="2" type="ORF">ODALV1_LOCUS12110</name>
</gene>
<evidence type="ECO:0000256" key="1">
    <source>
        <dbReference type="SAM" id="MobiDB-lite"/>
    </source>
</evidence>
<reference evidence="2 3" key="1">
    <citation type="submission" date="2024-08" db="EMBL/GenBank/DDBJ databases">
        <authorList>
            <person name="Cucini C."/>
            <person name="Frati F."/>
        </authorList>
    </citation>
    <scope>NUCLEOTIDE SEQUENCE [LARGE SCALE GENOMIC DNA]</scope>
</reference>
<sequence>MSEQNQQEKLLEDTDAPVTRSGKVRKEPVVTKKKGRNINTTSQKSSELENPSNTNPPEGTPTSDPQTEDFSKETSPPVAGNLRNLNTPTGIFGRVADPPRGAEKQGTSTTKTTTAWSDEDDSLENLNQTVLPKPTESTYSDVFRAVINQSSAVPVDPPQLFPPFNLWTGKSLSKPIAGQTDKMDEEMEQKIQKAIHEEMKSHFLYLRGEREKDRQQLKDMMDIIIQQNEIIKSKDANTAAAMADAFKGLTLTTMTCNIDPPKFDIKKMTPEAFLAAAENHFASMAYDKTKYLTHVKSLLPEDVKSWYNHELPTFKTWTGFKVAFGMKYDGWNDKEKRRKELERKQQQLNQPTEKFIYEVMDLSKQCFPGDTVEDHLKRAQGALHPTLRVGVGPHFFDTAIKLIQACDLATSSIEAQDMMWKREFSVPPMKASDRKGFTDKPKTNEQKQSNESKPTSGHEIRGGRGQFRGQSRGDFRGGNRGNGRGGYNFQRGGRGRFHSRGGYNAATNSQRDTTNNGTPATAPSRGRGGPRGASGRGRMTGYKYNQKMGRVNTASQLEKCLRCLGYNHSIENCPSPSGLALAYLEDGSVVQIELPEDFEANETVGSDEIILRPGDKNYEADALSRSPVIPLPGESNLFEESEDYVYAPVASLFEDTITREELIKEQMTDDYCKKIKEEMKITSNDNFKIIDGILKRKTTWKILVDRIEDGNGMDPLQAEADKGPPIIGLVGVTYEFYPHADTLKNSLPAQLTGCAQSLPIYLSAPSINLELAIPVALYVHEPLGGCYTYCNIHCSQISSHNPHKFGEPPRIYRELKYLQKPHHMRHKSRSEDVF</sequence>
<feature type="region of interest" description="Disordered" evidence="1">
    <location>
        <begin position="425"/>
        <end position="541"/>
    </location>
</feature>
<keyword evidence="3" id="KW-1185">Reference proteome</keyword>